<feature type="compositionally biased region" description="Low complexity" evidence="1">
    <location>
        <begin position="65"/>
        <end position="76"/>
    </location>
</feature>
<accession>A0A6G0YYE1</accession>
<feature type="transmembrane region" description="Helical" evidence="2">
    <location>
        <begin position="103"/>
        <end position="124"/>
    </location>
</feature>
<sequence>KLSSYRSDSSVAGGGGASSTGSGCYPHSDYHGGGNNKTYRHKGRSKSATCKYVDDKPKKKKKSSAADSSSSSNSVSLASIPNTIKLSMLNSGLLPLCKLCDAYYASILLVYSYQYYYNIVVRLVRLFTVRRQKRIN</sequence>
<evidence type="ECO:0000313" key="4">
    <source>
        <dbReference type="Proteomes" id="UP000478052"/>
    </source>
</evidence>
<gene>
    <name evidence="3" type="ORF">FWK35_00028520</name>
</gene>
<dbReference type="Proteomes" id="UP000478052">
    <property type="component" value="Unassembled WGS sequence"/>
</dbReference>
<comment type="caution">
    <text evidence="3">The sequence shown here is derived from an EMBL/GenBank/DDBJ whole genome shotgun (WGS) entry which is preliminary data.</text>
</comment>
<name>A0A6G0YYE1_APHCR</name>
<evidence type="ECO:0000256" key="1">
    <source>
        <dbReference type="SAM" id="MobiDB-lite"/>
    </source>
</evidence>
<protein>
    <submittedName>
        <fullName evidence="3">Receptor-type tyrosine-protein phosphatase alpha isoform X5</fullName>
    </submittedName>
</protein>
<feature type="non-terminal residue" evidence="3">
    <location>
        <position position="1"/>
    </location>
</feature>
<keyword evidence="2" id="KW-1133">Transmembrane helix</keyword>
<feature type="region of interest" description="Disordered" evidence="1">
    <location>
        <begin position="1"/>
        <end position="76"/>
    </location>
</feature>
<proteinExistence type="predicted"/>
<keyword evidence="2" id="KW-0472">Membrane</keyword>
<dbReference type="OrthoDB" id="10619077at2759"/>
<evidence type="ECO:0000313" key="3">
    <source>
        <dbReference type="EMBL" id="KAF0762969.1"/>
    </source>
</evidence>
<dbReference type="EMBL" id="VUJU01001995">
    <property type="protein sequence ID" value="KAF0762969.1"/>
    <property type="molecule type" value="Genomic_DNA"/>
</dbReference>
<dbReference type="AlphaFoldDB" id="A0A6G0YYE1"/>
<keyword evidence="4" id="KW-1185">Reference proteome</keyword>
<reference evidence="3 4" key="1">
    <citation type="submission" date="2019-08" db="EMBL/GenBank/DDBJ databases">
        <title>Whole genome of Aphis craccivora.</title>
        <authorList>
            <person name="Voronova N.V."/>
            <person name="Shulinski R.S."/>
            <person name="Bandarenka Y.V."/>
            <person name="Zhorov D.G."/>
            <person name="Warner D."/>
        </authorList>
    </citation>
    <scope>NUCLEOTIDE SEQUENCE [LARGE SCALE GENOMIC DNA]</scope>
    <source>
        <strain evidence="3">180601</strain>
        <tissue evidence="3">Whole Body</tissue>
    </source>
</reference>
<keyword evidence="3" id="KW-0675">Receptor</keyword>
<organism evidence="3 4">
    <name type="scientific">Aphis craccivora</name>
    <name type="common">Cowpea aphid</name>
    <dbReference type="NCBI Taxonomy" id="307492"/>
    <lineage>
        <taxon>Eukaryota</taxon>
        <taxon>Metazoa</taxon>
        <taxon>Ecdysozoa</taxon>
        <taxon>Arthropoda</taxon>
        <taxon>Hexapoda</taxon>
        <taxon>Insecta</taxon>
        <taxon>Pterygota</taxon>
        <taxon>Neoptera</taxon>
        <taxon>Paraneoptera</taxon>
        <taxon>Hemiptera</taxon>
        <taxon>Sternorrhyncha</taxon>
        <taxon>Aphidomorpha</taxon>
        <taxon>Aphidoidea</taxon>
        <taxon>Aphididae</taxon>
        <taxon>Aphidini</taxon>
        <taxon>Aphis</taxon>
        <taxon>Aphis</taxon>
    </lineage>
</organism>
<evidence type="ECO:0000256" key="2">
    <source>
        <dbReference type="SAM" id="Phobius"/>
    </source>
</evidence>
<keyword evidence="2" id="KW-0812">Transmembrane</keyword>